<evidence type="ECO:0000256" key="2">
    <source>
        <dbReference type="ARBA" id="ARBA00004222"/>
    </source>
</evidence>
<dbReference type="Pfam" id="PF11817">
    <property type="entry name" value="Foie-gras_1"/>
    <property type="match status" value="1"/>
</dbReference>
<reference evidence="12" key="1">
    <citation type="submission" date="2015-01" db="EMBL/GenBank/DDBJ databases">
        <authorList>
            <person name="Aksoy S."/>
            <person name="Warren W."/>
            <person name="Wilson R.K."/>
        </authorList>
    </citation>
    <scope>NUCLEOTIDE SEQUENCE [LARGE SCALE GENOMIC DNA]</scope>
    <source>
        <strain evidence="12">IAEA</strain>
    </source>
</reference>
<sequence>MSIDATALPSELLVAPQPLIGFCGLDTARNAVHKTIWDGFSSNRKADRAAVQYKLLPSNYDFPAVKPKRASYDRYYPKGILKRNWMLKHLHVIPAVVVLFQDMDWNDAQWQEKQTQCIATLQALKNALQERNTRLCLVLLQKSAPLPPSEDALAAEKGASLTTACGINSKMLFILPHIEHLQGCTMRLEAAFLDMAQSYYALMSKRIRAHRDQLTAAHVTLKIRHQFKLGFVAEIRQDLSTALKHYTQSYATLDEIRITDANCLEIKTIAGFLNYKICRLMFKLKVPRDSINHFMSHIEKYKNRVGSKDLIFEHYAWLSTQENVFAELFCEAIKNGLPALQTQHPGMYYNKAAEYMQKRKEAFKQSNPTPSSPMESKQKLNLQNNNITSLFTEYFGIRAVKAGEPQTEQQVNCIIRENEENFNHSAAIINLLSQAMTQFKIYKCLRFRKKLAIDTADEYLESGDHSKALTLYSLMLPDYRQDKWSTIFSDVLSRTLRCSFLSAAINDYVSCSLEVLSLKVNYKSSERIIVLENLWKVLQGEPPLAHNQKVPVLRSAWEENLAKVKSPIHVDLDKLTDLVDMCATFEQIELKHDETICLNLILKLQTDVPLRIRNLYVLITDGANSFKLSAEQFSTCEDMVHLRQSKNEVKAINNYQQFEGNMKLQPGLYYKFLFKTDAEQFLENTQLRVLRFEVLIGTDKLMLLLTKSCLYKRCAFRHYSRTRDLDDNIIINPICYITPTFHLVTQCNLGSEIMLVNEFYPVVTTINNPYNVFLESVTLSINVPPHLKNKVFLATDIAPSKQKLHSNIQIDIGEMAMQTSNIASYFVYSLVEIAITLQQKICYTTGILKPKVNTAIAVNDVTTPTSADDSPETTKVLTANSLSPAVTLPIVSPVELEFIDENSIRKIQDTILSVNCKEEFKFSGHFYTLSRKPLTKVYRGENFLLRAGVEVKTSIELDIIETFFICDHNLVQSTYSFKRKKFTNTYRCGENLEDVIVLRTNANADEWLIAKDYERNKSETISTHIFNRLRSSRKHLTRTDTNTTGVTTSVGGNTSIPHFSKCLVGKIPTNMTIIHSNTALNAANTLMMSSQNSNMSTSSTSDDGKTANNNSINTEDANMLPAPMKPLNTRVIYNKTIDALQATGHLRGFIKGTILTDGSQQQQQSQQSQQSQQQLITQSPTLLFGIYCIKWHRCGSKEENETKFIIPGLPIIEPPLNIYCSIEERAYVKMPMTFKITFKNSTAKVIHLIATLIINNSDSFICSGHKQLDVSIFAFSEKELIFNLYPLVVGWHNLPQFVLEYNTQSDPTKDEAQNNLLNELVQRSVPKKVFISPPLKQQNK</sequence>
<keyword evidence="5" id="KW-0813">Transport</keyword>
<dbReference type="EnsemblMetazoa" id="GPPI030865-RA">
    <property type="protein sequence ID" value="GPPI030865-PA"/>
    <property type="gene ID" value="GPPI030865"/>
</dbReference>
<comment type="subcellular location">
    <subcellularLocation>
        <location evidence="2">Golgi apparatus</location>
        <location evidence="2">cis-Golgi network</location>
    </subcellularLocation>
</comment>
<evidence type="ECO:0000259" key="10">
    <source>
        <dbReference type="Pfam" id="PF12742"/>
    </source>
</evidence>
<feature type="compositionally biased region" description="Low complexity" evidence="8">
    <location>
        <begin position="1090"/>
        <end position="1101"/>
    </location>
</feature>
<feature type="region of interest" description="Disordered" evidence="8">
    <location>
        <begin position="1090"/>
        <end position="1122"/>
    </location>
</feature>
<proteinExistence type="inferred from homology"/>
<dbReference type="Proteomes" id="UP000092460">
    <property type="component" value="Unassembled WGS sequence"/>
</dbReference>
<feature type="domain" description="Trafficking protein particle complex subunit 11" evidence="9">
    <location>
        <begin position="262"/>
        <end position="517"/>
    </location>
</feature>
<dbReference type="GO" id="GO:0005794">
    <property type="term" value="C:Golgi apparatus"/>
    <property type="evidence" value="ECO:0007669"/>
    <property type="project" value="UniProtKB-SubCell"/>
</dbReference>
<evidence type="ECO:0000256" key="3">
    <source>
        <dbReference type="ARBA" id="ARBA00007051"/>
    </source>
</evidence>
<dbReference type="EMBL" id="JXJN01014762">
    <property type="status" value="NOT_ANNOTATED_CDS"/>
    <property type="molecule type" value="Genomic_DNA"/>
</dbReference>
<evidence type="ECO:0000256" key="4">
    <source>
        <dbReference type="ARBA" id="ARBA00021520"/>
    </source>
</evidence>
<name>A0A1B0BI35_9MUSC</name>
<keyword evidence="7" id="KW-0333">Golgi apparatus</keyword>
<dbReference type="InterPro" id="IPR021773">
    <property type="entry name" value="TPC11"/>
</dbReference>
<evidence type="ECO:0000313" key="12">
    <source>
        <dbReference type="Proteomes" id="UP000092460"/>
    </source>
</evidence>
<dbReference type="STRING" id="67801.A0A1B0BI35"/>
<evidence type="ECO:0000256" key="7">
    <source>
        <dbReference type="ARBA" id="ARBA00023034"/>
    </source>
</evidence>
<evidence type="ECO:0000256" key="5">
    <source>
        <dbReference type="ARBA" id="ARBA00022448"/>
    </source>
</evidence>
<evidence type="ECO:0000256" key="6">
    <source>
        <dbReference type="ARBA" id="ARBA00022892"/>
    </source>
</evidence>
<dbReference type="VEuPathDB" id="VectorBase:GPPI030865"/>
<feature type="compositionally biased region" description="Polar residues" evidence="8">
    <location>
        <begin position="1106"/>
        <end position="1116"/>
    </location>
</feature>
<keyword evidence="6" id="KW-0931">ER-Golgi transport</keyword>
<reference evidence="11" key="2">
    <citation type="submission" date="2020-05" db="UniProtKB">
        <authorList>
            <consortium name="EnsemblMetazoa"/>
        </authorList>
    </citation>
    <scope>IDENTIFICATION</scope>
    <source>
        <strain evidence="11">IAEA</strain>
    </source>
</reference>
<evidence type="ECO:0000313" key="11">
    <source>
        <dbReference type="EnsemblMetazoa" id="GPPI030865-PA"/>
    </source>
</evidence>
<comment type="similarity">
    <text evidence="3">Belongs to the TRAPPC11 family.</text>
</comment>
<dbReference type="Pfam" id="PF12742">
    <property type="entry name" value="Gryzun-like"/>
    <property type="match status" value="1"/>
</dbReference>
<keyword evidence="12" id="KW-1185">Reference proteome</keyword>
<evidence type="ECO:0000256" key="8">
    <source>
        <dbReference type="SAM" id="MobiDB-lite"/>
    </source>
</evidence>
<comment type="function">
    <text evidence="1">Involved in endoplasmic reticulum to Golgi apparatus trafficking at a very early stage.</text>
</comment>
<protein>
    <recommendedName>
        <fullName evidence="4">Trafficking protein particle complex subunit 11</fullName>
    </recommendedName>
</protein>
<dbReference type="GO" id="GO:0016192">
    <property type="term" value="P:vesicle-mediated transport"/>
    <property type="evidence" value="ECO:0007669"/>
    <property type="project" value="UniProtKB-KW"/>
</dbReference>
<organism evidence="11 12">
    <name type="scientific">Glossina palpalis gambiensis</name>
    <dbReference type="NCBI Taxonomy" id="67801"/>
    <lineage>
        <taxon>Eukaryota</taxon>
        <taxon>Metazoa</taxon>
        <taxon>Ecdysozoa</taxon>
        <taxon>Arthropoda</taxon>
        <taxon>Hexapoda</taxon>
        <taxon>Insecta</taxon>
        <taxon>Pterygota</taxon>
        <taxon>Neoptera</taxon>
        <taxon>Endopterygota</taxon>
        <taxon>Diptera</taxon>
        <taxon>Brachycera</taxon>
        <taxon>Muscomorpha</taxon>
        <taxon>Hippoboscoidea</taxon>
        <taxon>Glossinidae</taxon>
        <taxon>Glossina</taxon>
    </lineage>
</organism>
<accession>A0A1B0BI35</accession>
<feature type="domain" description="Trafficking protein particle complex subunit 11 C-terminal" evidence="10">
    <location>
        <begin position="1247"/>
        <end position="1296"/>
    </location>
</feature>
<dbReference type="InterPro" id="IPR025876">
    <property type="entry name" value="TRAPPC11_C"/>
</dbReference>
<evidence type="ECO:0000259" key="9">
    <source>
        <dbReference type="Pfam" id="PF11817"/>
    </source>
</evidence>
<evidence type="ECO:0000256" key="1">
    <source>
        <dbReference type="ARBA" id="ARBA00001995"/>
    </source>
</evidence>
<dbReference type="PANTHER" id="PTHR14374:SF0">
    <property type="entry name" value="TRAFFICKING PROTEIN PARTICLE COMPLEX SUBUNIT 11"/>
    <property type="match status" value="1"/>
</dbReference>
<dbReference type="PANTHER" id="PTHR14374">
    <property type="entry name" value="FOIE GRAS"/>
    <property type="match status" value="1"/>
</dbReference>